<dbReference type="Proteomes" id="UP000282597">
    <property type="component" value="Chromosome"/>
</dbReference>
<evidence type="ECO:0000256" key="1">
    <source>
        <dbReference type="ARBA" id="ARBA00022574"/>
    </source>
</evidence>
<feature type="repeat" description="WD" evidence="3">
    <location>
        <begin position="728"/>
        <end position="769"/>
    </location>
</feature>
<dbReference type="EMBL" id="AP018150">
    <property type="protein sequence ID" value="BBE08852.1"/>
    <property type="molecule type" value="Genomic_DNA"/>
</dbReference>
<feature type="repeat" description="WD" evidence="3">
    <location>
        <begin position="938"/>
        <end position="979"/>
    </location>
</feature>
<feature type="repeat" description="WD" evidence="3">
    <location>
        <begin position="1148"/>
        <end position="1191"/>
    </location>
</feature>
<dbReference type="SMART" id="SM00320">
    <property type="entry name" value="WD40"/>
    <property type="match status" value="14"/>
</dbReference>
<feature type="repeat" description="WD" evidence="3">
    <location>
        <begin position="1022"/>
        <end position="1063"/>
    </location>
</feature>
<protein>
    <submittedName>
        <fullName evidence="6">WD40 repeat-containing protein</fullName>
    </submittedName>
</protein>
<feature type="compositionally biased region" description="Polar residues" evidence="4">
    <location>
        <begin position="1"/>
        <end position="20"/>
    </location>
</feature>
<dbReference type="InterPro" id="IPR001680">
    <property type="entry name" value="WD40_rpt"/>
</dbReference>
<accession>A0A2Z6ETY0</accession>
<dbReference type="InterPro" id="IPR019775">
    <property type="entry name" value="WD40_repeat_CS"/>
</dbReference>
<dbReference type="InterPro" id="IPR015943">
    <property type="entry name" value="WD40/YVTN_repeat-like_dom_sf"/>
</dbReference>
<feature type="repeat" description="WD" evidence="3">
    <location>
        <begin position="854"/>
        <end position="895"/>
    </location>
</feature>
<sequence>MSPINPSQNTQPSLTSSFSNKRAGPDSMHEAYDAEMQSVTQTSIGLVSIPIHGSHNETTVHYHGTGLDLKLLETLIRHQNCALRPNTAPLANLGESIETMRKNYLSVLQVDETIRDALSLYVGPEGKMVGSGESGKRFDLNSKFNTFLESDKKVFLLLGEAGSGKSTFNRSLARDLWKKYEQADRKEDERIPVFIPLTTLEDPNKNLLTEYFTEEGFSKEQIQQLRQNRRFIFILDGYDEIKHRQRAFYADNKLEKWDAKVIISSRPEYLGPSYQSKFYPSGQARVFEECELAPFSKSAIKGYVESHVRHAQAPKWSAEQYESALSHPDLQALIGNPFLLKIVLDVLPSLGSKEGASNRNSYTRGALYEQFAKNWFARSQSRLQGIQLTKEEQKTFNRLAEEDFVEHGIHFSQEFALALYEKQVLVATYSTGKASEGQDWSRFLSNDYEKTRLLRFNAPLSRQGDQYQFIHKSLRDYFVAREMWEELEESAGGDAGEPLNGMKNVQSLWKALNDSDRVDPKGLLKRFNLVEDAAIQQFLVERVQQNRALVKLLLAWIQASKQTDSVSQGAANAITILVKAGIQLNGLDLKGIRIPGADLSFGVLDSAQLQGSDLSGVKLHSSWLREANLSGAQMAGVQFGEWAYIQEESAATSCAYSPDGKTCAMGLGNGKIRLYDTSSWAKIHTLEGHTNAVNSVVYSPSGLQIASGSNDETVRLWDAHSGEAVHTLEGHTNAVNSVVYSPSGLQIASGSNDETVRLWDAHSGEAVHTLEGHANAVNSVVYSPSGSQIASGSWDYTVRLWDARSGAAVHTLEGHTNAVNSVVYSPSGTQIASGSWDYTVRLWDARSGAAGHTLEGHTDGVNSVVYSPSGTQIASGSGDETVRLWNAHSGAAGHTLEGHTDGVNSVVYSPSGTQIASGSYDHTVRLWDAHSGAAGHTLGGHTGSVNSVVYSPSGTQIASGSWDYTVRLWDARSGAAGHTLEGHTDSVKSVVYSPSGTQIASGSEDKSVRLWDAQSGAAVHTLEGHTNFVNSVVYSPSGTQIASGSFDKTVRLWDAHSGAAVHTLEGHTDSVNSVVYSPSGTQIASGSDDKTVRLWDVHSGAAVHTLEGHTDSVNSVMYSPSGTQIVSGSYDHTVRLWDAHSGAAVHTLEGHTGSVWSVVYSPSGTQIASGSGGYDKTVRLWEVSSGVCLRVIHEFRWYVYSVAWTERDGHQYLVSGSGDRSVRQWELQKEAEGYKLKLNWSSGHGALSVADMLLEGVEGLSEMNGRLLRQRGALESRGRRAVGE</sequence>
<dbReference type="Pfam" id="PF00400">
    <property type="entry name" value="WD40"/>
    <property type="match status" value="14"/>
</dbReference>
<dbReference type="Pfam" id="PF00805">
    <property type="entry name" value="Pentapeptide"/>
    <property type="match status" value="1"/>
</dbReference>
<name>A0A2Z6ETY0_9BURK</name>
<evidence type="ECO:0000256" key="3">
    <source>
        <dbReference type="PROSITE-ProRule" id="PRU00221"/>
    </source>
</evidence>
<feature type="region of interest" description="Disordered" evidence="4">
    <location>
        <begin position="1"/>
        <end position="26"/>
    </location>
</feature>
<dbReference type="InterPro" id="IPR011047">
    <property type="entry name" value="Quinoprotein_ADH-like_sf"/>
</dbReference>
<evidence type="ECO:0000313" key="6">
    <source>
        <dbReference type="EMBL" id="BBE08852.1"/>
    </source>
</evidence>
<dbReference type="RefSeq" id="WP_126353863.1">
    <property type="nucleotide sequence ID" value="NZ_AP018150.1"/>
</dbReference>
<dbReference type="SUPFAM" id="SSF141571">
    <property type="entry name" value="Pentapeptide repeat-like"/>
    <property type="match status" value="1"/>
</dbReference>
<evidence type="ECO:0000256" key="2">
    <source>
        <dbReference type="ARBA" id="ARBA00022737"/>
    </source>
</evidence>
<dbReference type="KEGG" id="mcys:MCB1EB_0691"/>
<reference evidence="6 7" key="1">
    <citation type="journal article" date="2018" name="Microbes Environ.">
        <title>Comparative Genomic Insights into Endofungal Lifestyles of Two Bacterial Endosymbionts, Mycoavidus cysteinexigens and Burkholderia rhizoxinica.</title>
        <authorList>
            <person name="Sharmin D."/>
            <person name="Guo Y."/>
            <person name="Nishizawa T."/>
            <person name="Ohshima S."/>
            <person name="Sato Y."/>
            <person name="Takashima Y."/>
            <person name="Narisawa K."/>
            <person name="Ohta H."/>
        </authorList>
    </citation>
    <scope>NUCLEOTIDE SEQUENCE [LARGE SCALE GENOMIC DNA]</scope>
    <source>
        <strain evidence="6 7">B1-EB</strain>
    </source>
</reference>
<dbReference type="PROSITE" id="PS50837">
    <property type="entry name" value="NACHT"/>
    <property type="match status" value="1"/>
</dbReference>
<dbReference type="PANTHER" id="PTHR22847:SF637">
    <property type="entry name" value="WD REPEAT DOMAIN 5B"/>
    <property type="match status" value="1"/>
</dbReference>
<feature type="repeat" description="WD" evidence="3">
    <location>
        <begin position="896"/>
        <end position="937"/>
    </location>
</feature>
<evidence type="ECO:0000313" key="7">
    <source>
        <dbReference type="Proteomes" id="UP000282597"/>
    </source>
</evidence>
<dbReference type="SUPFAM" id="SSF50998">
    <property type="entry name" value="Quinoprotein alcohol dehydrogenase-like"/>
    <property type="match status" value="1"/>
</dbReference>
<feature type="repeat" description="WD" evidence="3">
    <location>
        <begin position="1199"/>
        <end position="1235"/>
    </location>
</feature>
<dbReference type="PANTHER" id="PTHR22847">
    <property type="entry name" value="WD40 REPEAT PROTEIN"/>
    <property type="match status" value="1"/>
</dbReference>
<dbReference type="InterPro" id="IPR001646">
    <property type="entry name" value="5peptide_repeat"/>
</dbReference>
<evidence type="ECO:0000259" key="5">
    <source>
        <dbReference type="PROSITE" id="PS50837"/>
    </source>
</evidence>
<dbReference type="PROSITE" id="PS00678">
    <property type="entry name" value="WD_REPEATS_1"/>
    <property type="match status" value="12"/>
</dbReference>
<keyword evidence="7" id="KW-1185">Reference proteome</keyword>
<feature type="repeat" description="WD" evidence="3">
    <location>
        <begin position="1064"/>
        <end position="1105"/>
    </location>
</feature>
<feature type="repeat" description="WD" evidence="3">
    <location>
        <begin position="770"/>
        <end position="811"/>
    </location>
</feature>
<feature type="repeat" description="WD" evidence="3">
    <location>
        <begin position="812"/>
        <end position="853"/>
    </location>
</feature>
<dbReference type="Gene3D" id="3.40.50.300">
    <property type="entry name" value="P-loop containing nucleotide triphosphate hydrolases"/>
    <property type="match status" value="1"/>
</dbReference>
<dbReference type="SUPFAM" id="SSF52540">
    <property type="entry name" value="P-loop containing nucleoside triphosphate hydrolases"/>
    <property type="match status" value="1"/>
</dbReference>
<dbReference type="CDD" id="cd00200">
    <property type="entry name" value="WD40"/>
    <property type="match status" value="2"/>
</dbReference>
<feature type="repeat" description="WD" evidence="3">
    <location>
        <begin position="686"/>
        <end position="727"/>
    </location>
</feature>
<dbReference type="Gene3D" id="2.160.20.80">
    <property type="entry name" value="E3 ubiquitin-protein ligase SopA"/>
    <property type="match status" value="1"/>
</dbReference>
<keyword evidence="2" id="KW-0677">Repeat</keyword>
<feature type="repeat" description="WD" evidence="3">
    <location>
        <begin position="1106"/>
        <end position="1147"/>
    </location>
</feature>
<dbReference type="PROSITE" id="PS50294">
    <property type="entry name" value="WD_REPEATS_REGION"/>
    <property type="match status" value="12"/>
</dbReference>
<proteinExistence type="predicted"/>
<gene>
    <name evidence="6" type="ORF">MCB1EB_0691</name>
</gene>
<evidence type="ECO:0000256" key="4">
    <source>
        <dbReference type="SAM" id="MobiDB-lite"/>
    </source>
</evidence>
<dbReference type="InterPro" id="IPR007111">
    <property type="entry name" value="NACHT_NTPase"/>
</dbReference>
<dbReference type="PRINTS" id="PR00320">
    <property type="entry name" value="GPROTEINBRPT"/>
</dbReference>
<dbReference type="Pfam" id="PF05729">
    <property type="entry name" value="NACHT"/>
    <property type="match status" value="1"/>
</dbReference>
<feature type="domain" description="NACHT" evidence="5">
    <location>
        <begin position="153"/>
        <end position="241"/>
    </location>
</feature>
<feature type="repeat" description="WD" evidence="3">
    <location>
        <begin position="980"/>
        <end position="1021"/>
    </location>
</feature>
<dbReference type="InterPro" id="IPR020472">
    <property type="entry name" value="WD40_PAC1"/>
</dbReference>
<dbReference type="Gene3D" id="2.130.10.10">
    <property type="entry name" value="YVTN repeat-like/Quinoprotein amine dehydrogenase"/>
    <property type="match status" value="7"/>
</dbReference>
<dbReference type="InterPro" id="IPR027417">
    <property type="entry name" value="P-loop_NTPase"/>
</dbReference>
<dbReference type="SUPFAM" id="SSF50978">
    <property type="entry name" value="WD40 repeat-like"/>
    <property type="match status" value="1"/>
</dbReference>
<dbReference type="InterPro" id="IPR036322">
    <property type="entry name" value="WD40_repeat_dom_sf"/>
</dbReference>
<organism evidence="6 7">
    <name type="scientific">Mycoavidus cysteinexigens</name>
    <dbReference type="NCBI Taxonomy" id="1553431"/>
    <lineage>
        <taxon>Bacteria</taxon>
        <taxon>Pseudomonadati</taxon>
        <taxon>Pseudomonadota</taxon>
        <taxon>Betaproteobacteria</taxon>
        <taxon>Burkholderiales</taxon>
        <taxon>Burkholderiaceae</taxon>
        <taxon>Mycoavidus</taxon>
    </lineage>
</organism>
<dbReference type="PROSITE" id="PS50082">
    <property type="entry name" value="WD_REPEATS_2"/>
    <property type="match status" value="13"/>
</dbReference>
<keyword evidence="1 3" id="KW-0853">WD repeat</keyword>